<name>F6BBD0_METIK</name>
<organism evidence="3">
    <name type="scientific">Methanotorris igneus (strain DSM 5666 / JCM 11834 / Kol 5)</name>
    <dbReference type="NCBI Taxonomy" id="880724"/>
    <lineage>
        <taxon>Archaea</taxon>
        <taxon>Methanobacteriati</taxon>
        <taxon>Methanobacteriota</taxon>
        <taxon>Methanomada group</taxon>
        <taxon>Methanococci</taxon>
        <taxon>Methanococcales</taxon>
        <taxon>Methanocaldococcaceae</taxon>
        <taxon>Methanotorris</taxon>
    </lineage>
</organism>
<feature type="transmembrane region" description="Helical" evidence="1">
    <location>
        <begin position="145"/>
        <end position="163"/>
    </location>
</feature>
<keyword evidence="3" id="KW-1185">Reference proteome</keyword>
<dbReference type="EMBL" id="CP002737">
    <property type="protein sequence ID" value="AEF97137.1"/>
    <property type="molecule type" value="Genomic_DNA"/>
</dbReference>
<keyword evidence="1" id="KW-0472">Membrane</keyword>
<feature type="transmembrane region" description="Helical" evidence="1">
    <location>
        <begin position="169"/>
        <end position="186"/>
    </location>
</feature>
<keyword evidence="1" id="KW-1133">Transmembrane helix</keyword>
<feature type="transmembrane region" description="Helical" evidence="1">
    <location>
        <begin position="81"/>
        <end position="99"/>
    </location>
</feature>
<feature type="transmembrane region" description="Helical" evidence="1">
    <location>
        <begin position="12"/>
        <end position="32"/>
    </location>
</feature>
<accession>F6BBD0</accession>
<gene>
    <name evidence="2" type="ordered locus">Metig_1604</name>
</gene>
<evidence type="ECO:0000313" key="2">
    <source>
        <dbReference type="EMBL" id="AEF97137.1"/>
    </source>
</evidence>
<protein>
    <submittedName>
        <fullName evidence="2">Uncharacterized protein</fullName>
    </submittedName>
</protein>
<dbReference type="KEGG" id="mig:Metig_1604"/>
<keyword evidence="1" id="KW-0812">Transmembrane</keyword>
<feature type="transmembrane region" description="Helical" evidence="1">
    <location>
        <begin position="44"/>
        <end position="60"/>
    </location>
</feature>
<reference evidence="2 3" key="1">
    <citation type="submission" date="2011-05" db="EMBL/GenBank/DDBJ databases">
        <title>Complete sequence of Methanotorris igneus Kol 5.</title>
        <authorList>
            <consortium name="US DOE Joint Genome Institute"/>
            <person name="Lucas S."/>
            <person name="Han J."/>
            <person name="Lapidus A."/>
            <person name="Cheng J.-F."/>
            <person name="Goodwin L."/>
            <person name="Pitluck S."/>
            <person name="Peters L."/>
            <person name="Mikhailova N."/>
            <person name="Chertkov O."/>
            <person name="Han C."/>
            <person name="Tapia R."/>
            <person name="Land M."/>
            <person name="Hauser L."/>
            <person name="Kyrpides N."/>
            <person name="Ivanova N."/>
            <person name="Pagani I."/>
            <person name="Sieprawska-Lupa M."/>
            <person name="Whitman W."/>
            <person name="Woyke T."/>
        </authorList>
    </citation>
    <scope>NUCLEOTIDE SEQUENCE [LARGE SCALE GENOMIC DNA]</scope>
    <source>
        <strain evidence="3">DSM 5666 / JCM 11834 / Kol 5</strain>
    </source>
</reference>
<evidence type="ECO:0000313" key="3">
    <source>
        <dbReference type="Proteomes" id="UP000009227"/>
    </source>
</evidence>
<dbReference type="Proteomes" id="UP000009227">
    <property type="component" value="Chromosome"/>
</dbReference>
<evidence type="ECO:0000256" key="1">
    <source>
        <dbReference type="SAM" id="Phobius"/>
    </source>
</evidence>
<dbReference type="AlphaFoldDB" id="F6BBD0"/>
<dbReference type="GeneID" id="10644477"/>
<feature type="transmembrane region" description="Helical" evidence="1">
    <location>
        <begin position="111"/>
        <end position="133"/>
    </location>
</feature>
<dbReference type="RefSeq" id="WP_013799730.1">
    <property type="nucleotide sequence ID" value="NC_015562.1"/>
</dbReference>
<sequence>MEDKISEYREIVLQTFVMLFIIYVFILIYKHYNPYALPGVEKRFLYLLIILGVIVIIFYIQKLNKLLNFIINTSNKIFKPIISLSVGQKFVLLAIIFLITSAIDLALSKEYLANVDAMIAYYFLVLGVLNLLFEYGSESFPKLRTCLSLIILSILIYYTPQITKLYPKAYLIPIIIVIFILILSKIKIKLIK</sequence>
<dbReference type="OrthoDB" id="383078at2157"/>
<dbReference type="HOGENOM" id="CLU_1412371_0_0_2"/>
<proteinExistence type="predicted"/>